<gene>
    <name evidence="5" type="primary">g2566</name>
    <name evidence="5" type="ORF">EsDP_00002566</name>
</gene>
<dbReference type="Gene3D" id="1.10.1040.10">
    <property type="entry name" value="N-(1-d-carboxylethyl)-l-norvaline Dehydrogenase, domain 2"/>
    <property type="match status" value="1"/>
</dbReference>
<dbReference type="Pfam" id="PF00725">
    <property type="entry name" value="3HCDH"/>
    <property type="match status" value="1"/>
</dbReference>
<evidence type="ECO:0000259" key="3">
    <source>
        <dbReference type="Pfam" id="PF00725"/>
    </source>
</evidence>
<dbReference type="InterPro" id="IPR006108">
    <property type="entry name" value="3HC_DH_C"/>
</dbReference>
<evidence type="ECO:0000256" key="1">
    <source>
        <dbReference type="ARBA" id="ARBA00023002"/>
    </source>
</evidence>
<evidence type="ECO:0000313" key="5">
    <source>
        <dbReference type="EMBL" id="GAB0134184.1"/>
    </source>
</evidence>
<dbReference type="Gene3D" id="3.40.50.720">
    <property type="entry name" value="NAD(P)-binding Rossmann-like Domain"/>
    <property type="match status" value="1"/>
</dbReference>
<dbReference type="InterPro" id="IPR036291">
    <property type="entry name" value="NAD(P)-bd_dom_sf"/>
</dbReference>
<sequence length="628" mass="68525">MTCFSLPPSEGRTVAVLGGGVLGRRIACGWAAGGHDVVVRDPDPEQRIAALHYCRANMAQFSQFSQSTKRGAVSAEEDLAAAVGKAWLVIEAVPEQLALKTETLAQLETLAPADALLCSNSSSFKSREMLGDLRPETRRRVLNMHYYMPPGNRVVELMTDGFTHDVIFPHLVEKLRGIGFHPFVARKESTGLIFNRLWAAIKREVLTILAEGVSTPEEIEALWKEMWLGNHSGPVAMMDSVGLDTVSLIEQHYIAERGLPDTPVRFLQGYLDQGRLGAKSSKGGLLPPPGFNSSKTGDGGDGGDHDNNIHEPPLLYFLDSGLAAAPVSDNPHDALRAGRILIGSPDQREPRTLVTGQVTPDGIDISPDTGKIFWTSMGTPSRNDGAVFSASLAGGELAEIVPRGRVHTPKQIAVDHRNSKLYFSDREGLRVMRCNLDGSALETLVVTGDWRRESDVADQTNWCVGIAVSPTTGKFYWTQKGPSKGGKGRIFRANMDFLPGEDAASRSDVDLLLQNLPEPIDLDIDLVDETLYWTDRGELPLGNSINRAKLSALKPLHGNNSTSLPGKDYELIVRNLHDTIGIRIDQNNRHVYATDLGGAVYRFDMDGGNRRRLYEEAGAFTGIALSYV</sequence>
<dbReference type="SUPFAM" id="SSF101898">
    <property type="entry name" value="NHL repeat"/>
    <property type="match status" value="1"/>
</dbReference>
<feature type="domain" description="3-hydroxyacyl-CoA dehydrogenase NAD binding" evidence="4">
    <location>
        <begin position="13"/>
        <end position="187"/>
    </location>
</feature>
<reference evidence="6" key="1">
    <citation type="submission" date="2024-06" db="EMBL/GenBank/DDBJ databases">
        <title>Draft Genome Sequences of Epichloe bromicola Strains Isolated from Elymus ciliaris.</title>
        <authorList>
            <consortium name="Epichloe bromicola genome sequencing consortium"/>
            <person name="Miura A."/>
            <person name="Imano S."/>
            <person name="Ashida A."/>
            <person name="Sato I."/>
            <person name="Chiba S."/>
            <person name="Tanaka A."/>
            <person name="Camagna M."/>
            <person name="Takemoto D."/>
        </authorList>
    </citation>
    <scope>NUCLEOTIDE SEQUENCE [LARGE SCALE GENOMIC DNA]</scope>
    <source>
        <strain evidence="6">DP</strain>
    </source>
</reference>
<dbReference type="PANTHER" id="PTHR48075">
    <property type="entry name" value="3-HYDROXYACYL-COA DEHYDROGENASE FAMILY PROTEIN"/>
    <property type="match status" value="1"/>
</dbReference>
<name>A0ABQ0CL64_9HYPO</name>
<dbReference type="Proteomes" id="UP001562357">
    <property type="component" value="Unassembled WGS sequence"/>
</dbReference>
<dbReference type="Gene3D" id="2.120.10.30">
    <property type="entry name" value="TolB, C-terminal domain"/>
    <property type="match status" value="2"/>
</dbReference>
<dbReference type="EMBL" id="BAAFGZ010000070">
    <property type="protein sequence ID" value="GAB0134184.1"/>
    <property type="molecule type" value="Genomic_DNA"/>
</dbReference>
<accession>A0ABQ0CL64</accession>
<evidence type="ECO:0000259" key="4">
    <source>
        <dbReference type="Pfam" id="PF02737"/>
    </source>
</evidence>
<organism evidence="5 6">
    <name type="scientific">Epichloe bromicola</name>
    <dbReference type="NCBI Taxonomy" id="79588"/>
    <lineage>
        <taxon>Eukaryota</taxon>
        <taxon>Fungi</taxon>
        <taxon>Dikarya</taxon>
        <taxon>Ascomycota</taxon>
        <taxon>Pezizomycotina</taxon>
        <taxon>Sordariomycetes</taxon>
        <taxon>Hypocreomycetidae</taxon>
        <taxon>Hypocreales</taxon>
        <taxon>Clavicipitaceae</taxon>
        <taxon>Epichloe</taxon>
    </lineage>
</organism>
<dbReference type="InterPro" id="IPR000033">
    <property type="entry name" value="LDLR_classB_rpt"/>
</dbReference>
<dbReference type="InterPro" id="IPR011042">
    <property type="entry name" value="6-blade_b-propeller_TolB-like"/>
</dbReference>
<dbReference type="InterPro" id="IPR006176">
    <property type="entry name" value="3-OHacyl-CoA_DH_NAD-bd"/>
</dbReference>
<comment type="caution">
    <text evidence="5">The sequence shown here is derived from an EMBL/GenBank/DDBJ whole genome shotgun (WGS) entry which is preliminary data.</text>
</comment>
<proteinExistence type="predicted"/>
<evidence type="ECO:0000313" key="6">
    <source>
        <dbReference type="Proteomes" id="UP001562357"/>
    </source>
</evidence>
<keyword evidence="6" id="KW-1185">Reference proteome</keyword>
<feature type="domain" description="3-hydroxyacyl-CoA dehydrogenase C-terminal" evidence="3">
    <location>
        <begin position="191"/>
        <end position="284"/>
    </location>
</feature>
<dbReference type="Pfam" id="PF02737">
    <property type="entry name" value="3HCDH_N"/>
    <property type="match status" value="1"/>
</dbReference>
<feature type="region of interest" description="Disordered" evidence="2">
    <location>
        <begin position="278"/>
        <end position="310"/>
    </location>
</feature>
<dbReference type="SUPFAM" id="SSF48179">
    <property type="entry name" value="6-phosphogluconate dehydrogenase C-terminal domain-like"/>
    <property type="match status" value="1"/>
</dbReference>
<dbReference type="SMART" id="SM00135">
    <property type="entry name" value="LY"/>
    <property type="match status" value="5"/>
</dbReference>
<keyword evidence="1" id="KW-0560">Oxidoreductase</keyword>
<dbReference type="PANTHER" id="PTHR48075:SF3">
    <property type="entry name" value="3-HYDROXYACYL-COA DEHYDROGENASE"/>
    <property type="match status" value="1"/>
</dbReference>
<evidence type="ECO:0008006" key="7">
    <source>
        <dbReference type="Google" id="ProtNLM"/>
    </source>
</evidence>
<dbReference type="SUPFAM" id="SSF51735">
    <property type="entry name" value="NAD(P)-binding Rossmann-fold domains"/>
    <property type="match status" value="1"/>
</dbReference>
<evidence type="ECO:0000256" key="2">
    <source>
        <dbReference type="SAM" id="MobiDB-lite"/>
    </source>
</evidence>
<dbReference type="InterPro" id="IPR013328">
    <property type="entry name" value="6PGD_dom2"/>
</dbReference>
<dbReference type="InterPro" id="IPR008927">
    <property type="entry name" value="6-PGluconate_DH-like_C_sf"/>
</dbReference>
<protein>
    <recommendedName>
        <fullName evidence="7">3-hydroxyacyl-CoA dehydrogenase</fullName>
    </recommendedName>
</protein>